<dbReference type="InterPro" id="IPR050357">
    <property type="entry name" value="Arrestin_domain-protein"/>
</dbReference>
<dbReference type="InterPro" id="IPR011021">
    <property type="entry name" value="Arrestin-like_N"/>
</dbReference>
<sequence length="392" mass="43615">MVTSCEIKFDNNPNGTYLSGQMITGKVILNLSEKKKVRSVYLKIEGYAKCSWTVTKGRGNGRRSITYKGREDYLNQVTYLLGTESGPNLDLAAGITTYSFACMLPESLPSSFEGKYGHIRYSCKAVLDRPLKTDKEFRLPFSVIKSEDLNAIPSLTIPTKSEIIRHFYCCCFKSKPFYMSAAIPFSGYVPGQKVDLIIFMNNQSNVDVEGTKVTLERSTQYISQNPRKKIRSELLAVKEVYGTGMIKSGSGEVRISLEIPPLSPTNINYSRIITTCYQLRVVAKVNGAHKNPYLNIPIKIGTNPLLASLPIPQYNTLFDASFSSQPSAPSISHPMDLPPPSYEEATQIVPEMSVDDANISIFNPRYPVWNFSSQMPTAPIYPAISPIKVPLN</sequence>
<evidence type="ECO:0000259" key="3">
    <source>
        <dbReference type="SMART" id="SM01017"/>
    </source>
</evidence>
<dbReference type="PANTHER" id="PTHR11188">
    <property type="entry name" value="ARRESTIN DOMAIN CONTAINING PROTEIN"/>
    <property type="match status" value="1"/>
</dbReference>
<evidence type="ECO:0000256" key="1">
    <source>
        <dbReference type="ARBA" id="ARBA00005298"/>
    </source>
</evidence>
<dbReference type="Pfam" id="PF00339">
    <property type="entry name" value="Arrestin_N"/>
    <property type="match status" value="1"/>
</dbReference>
<dbReference type="InterPro" id="IPR011022">
    <property type="entry name" value="Arrestin_C-like"/>
</dbReference>
<dbReference type="GO" id="GO:0005737">
    <property type="term" value="C:cytoplasm"/>
    <property type="evidence" value="ECO:0007669"/>
    <property type="project" value="TreeGrafter"/>
</dbReference>
<organism evidence="4 5">
    <name type="scientific">Chironomus riparius</name>
    <dbReference type="NCBI Taxonomy" id="315576"/>
    <lineage>
        <taxon>Eukaryota</taxon>
        <taxon>Metazoa</taxon>
        <taxon>Ecdysozoa</taxon>
        <taxon>Arthropoda</taxon>
        <taxon>Hexapoda</taxon>
        <taxon>Insecta</taxon>
        <taxon>Pterygota</taxon>
        <taxon>Neoptera</taxon>
        <taxon>Endopterygota</taxon>
        <taxon>Diptera</taxon>
        <taxon>Nematocera</taxon>
        <taxon>Chironomoidea</taxon>
        <taxon>Chironomidae</taxon>
        <taxon>Chironominae</taxon>
        <taxon>Chironomus</taxon>
    </lineage>
</organism>
<keyword evidence="2" id="KW-0716">Sensory transduction</keyword>
<dbReference type="EMBL" id="OU895878">
    <property type="protein sequence ID" value="CAG9805532.1"/>
    <property type="molecule type" value="Genomic_DNA"/>
</dbReference>
<evidence type="ECO:0000313" key="5">
    <source>
        <dbReference type="Proteomes" id="UP001153620"/>
    </source>
</evidence>
<dbReference type="InterPro" id="IPR014756">
    <property type="entry name" value="Ig_E-set"/>
</dbReference>
<proteinExistence type="inferred from homology"/>
<reference evidence="4" key="1">
    <citation type="submission" date="2022-01" db="EMBL/GenBank/DDBJ databases">
        <authorList>
            <person name="King R."/>
        </authorList>
    </citation>
    <scope>NUCLEOTIDE SEQUENCE</scope>
</reference>
<dbReference type="InterPro" id="IPR014752">
    <property type="entry name" value="Arrestin-like_C"/>
</dbReference>
<evidence type="ECO:0000256" key="2">
    <source>
        <dbReference type="ARBA" id="ARBA00022606"/>
    </source>
</evidence>
<dbReference type="SMART" id="SM01017">
    <property type="entry name" value="Arrestin_C"/>
    <property type="match status" value="1"/>
</dbReference>
<gene>
    <name evidence="4" type="ORF">CHIRRI_LOCUS8403</name>
</gene>
<dbReference type="Proteomes" id="UP001153620">
    <property type="component" value="Chromosome 2"/>
</dbReference>
<dbReference type="Pfam" id="PF02752">
    <property type="entry name" value="Arrestin_C"/>
    <property type="match status" value="1"/>
</dbReference>
<dbReference type="OrthoDB" id="2333384at2759"/>
<dbReference type="PANTHER" id="PTHR11188:SF167">
    <property type="entry name" value="ARRESTIN C-TERMINAL-LIKE DOMAIN-CONTAINING PROTEIN-RELATED"/>
    <property type="match status" value="1"/>
</dbReference>
<accession>A0A9N9RX56</accession>
<dbReference type="SUPFAM" id="SSF81296">
    <property type="entry name" value="E set domains"/>
    <property type="match status" value="2"/>
</dbReference>
<dbReference type="Gene3D" id="2.60.40.640">
    <property type="match status" value="2"/>
</dbReference>
<feature type="domain" description="Arrestin C-terminal-like" evidence="3">
    <location>
        <begin position="173"/>
        <end position="305"/>
    </location>
</feature>
<keyword evidence="5" id="KW-1185">Reference proteome</keyword>
<comment type="similarity">
    <text evidence="1">Belongs to the arrestin family.</text>
</comment>
<dbReference type="GO" id="GO:0015031">
    <property type="term" value="P:protein transport"/>
    <property type="evidence" value="ECO:0007669"/>
    <property type="project" value="TreeGrafter"/>
</dbReference>
<evidence type="ECO:0000313" key="4">
    <source>
        <dbReference type="EMBL" id="CAG9805532.1"/>
    </source>
</evidence>
<name>A0A9N9RX56_9DIPT</name>
<dbReference type="AlphaFoldDB" id="A0A9N9RX56"/>
<protein>
    <recommendedName>
        <fullName evidence="3">Arrestin C-terminal-like domain-containing protein</fullName>
    </recommendedName>
</protein>
<reference evidence="4" key="2">
    <citation type="submission" date="2022-10" db="EMBL/GenBank/DDBJ databases">
        <authorList>
            <consortium name="ENA_rothamsted_submissions"/>
            <consortium name="culmorum"/>
            <person name="King R."/>
        </authorList>
    </citation>
    <scope>NUCLEOTIDE SEQUENCE</scope>
</reference>